<evidence type="ECO:0000313" key="2">
    <source>
        <dbReference type="EMBL" id="UUF06026.1"/>
    </source>
</evidence>
<evidence type="ECO:0000313" key="4">
    <source>
        <dbReference type="Proteomes" id="UP001058016"/>
    </source>
</evidence>
<protein>
    <submittedName>
        <fullName evidence="3">Uncharacterized protein</fullName>
    </submittedName>
</protein>
<keyword evidence="1" id="KW-0812">Transmembrane</keyword>
<reference evidence="3 4" key="1">
    <citation type="submission" date="2021-03" db="EMBL/GenBank/DDBJ databases">
        <title>Comparative Genomics and Metabolomics in the genus Turicibacter.</title>
        <authorList>
            <person name="Maki J."/>
            <person name="Looft T."/>
        </authorList>
    </citation>
    <scope>NUCLEOTIDE SEQUENCE</scope>
    <source>
        <strain evidence="3">ISU324</strain>
        <strain evidence="2 4">MMM721</strain>
    </source>
</reference>
<keyword evidence="1" id="KW-0472">Membrane</keyword>
<evidence type="ECO:0000313" key="5">
    <source>
        <dbReference type="Proteomes" id="UP001058072"/>
    </source>
</evidence>
<keyword evidence="1" id="KW-1133">Transmembrane helix</keyword>
<evidence type="ECO:0000256" key="1">
    <source>
        <dbReference type="SAM" id="Phobius"/>
    </source>
</evidence>
<evidence type="ECO:0000313" key="3">
    <source>
        <dbReference type="EMBL" id="UUF09578.1"/>
    </source>
</evidence>
<sequence>MSVNIFIQILLIICILSVVWMGLICWCAYDQQLRRHEVFEQEQEKQKKGNPFLF</sequence>
<keyword evidence="4" id="KW-1185">Reference proteome</keyword>
<dbReference type="Proteomes" id="UP001058072">
    <property type="component" value="Chromosome"/>
</dbReference>
<proteinExistence type="predicted"/>
<dbReference type="RefSeq" id="WP_156343937.1">
    <property type="nucleotide sequence ID" value="NZ_CP071249.1"/>
</dbReference>
<gene>
    <name evidence="2" type="ORF">J0J69_00065</name>
    <name evidence="3" type="ORF">J0J70_06450</name>
</gene>
<accession>A0A9Q9CTF7</accession>
<dbReference type="AlphaFoldDB" id="A0A9Q9CTF7"/>
<feature type="transmembrane region" description="Helical" evidence="1">
    <location>
        <begin position="6"/>
        <end position="29"/>
    </location>
</feature>
<dbReference type="EMBL" id="CP071250">
    <property type="protein sequence ID" value="UUF09578.1"/>
    <property type="molecule type" value="Genomic_DNA"/>
</dbReference>
<name>A0A9Q9CTF7_9FIRM</name>
<organism evidence="3 5">
    <name type="scientific">Turicibacter bilis</name>
    <dbReference type="NCBI Taxonomy" id="2735723"/>
    <lineage>
        <taxon>Bacteria</taxon>
        <taxon>Bacillati</taxon>
        <taxon>Bacillota</taxon>
        <taxon>Erysipelotrichia</taxon>
        <taxon>Erysipelotrichales</taxon>
        <taxon>Turicibacteraceae</taxon>
        <taxon>Turicibacter</taxon>
    </lineage>
</organism>
<dbReference type="EMBL" id="CP071249">
    <property type="protein sequence ID" value="UUF06026.1"/>
    <property type="molecule type" value="Genomic_DNA"/>
</dbReference>
<dbReference type="Proteomes" id="UP001058016">
    <property type="component" value="Chromosome"/>
</dbReference>